<organism evidence="2 3">
    <name type="scientific">Arcanobacterium buesumense</name>
    <dbReference type="NCBI Taxonomy" id="2722751"/>
    <lineage>
        <taxon>Bacteria</taxon>
        <taxon>Bacillati</taxon>
        <taxon>Actinomycetota</taxon>
        <taxon>Actinomycetes</taxon>
        <taxon>Actinomycetales</taxon>
        <taxon>Actinomycetaceae</taxon>
        <taxon>Arcanobacterium</taxon>
    </lineage>
</organism>
<dbReference type="InterPro" id="IPR016181">
    <property type="entry name" value="Acyl_CoA_acyltransferase"/>
</dbReference>
<gene>
    <name evidence="2" type="ORF">HC352_02355</name>
</gene>
<sequence>MEIRIPTRDEFIQIIDNILIPSFPASERPESSGFMAMFDDGIIFPLATFIHHQPVAVSLSISDFTGQSDAGTEVILIAWLAVGQAGRGGGIGSRLLHETVRVLTQRYDPLLILLEVEDPQIHTHVSNYGNPTARLRFYEHAGARRIDIPFAMPREDLSQEVLPGMLLYGIGARALAHAAPESVDIGTPLTKFLYAYAQAAGEPQSDDGHFIHPAIENMIQHAPHARFVS</sequence>
<proteinExistence type="predicted"/>
<name>A0A6H2EKN1_9ACTO</name>
<keyword evidence="3" id="KW-1185">Reference proteome</keyword>
<dbReference type="InterPro" id="IPR000182">
    <property type="entry name" value="GNAT_dom"/>
</dbReference>
<evidence type="ECO:0000313" key="3">
    <source>
        <dbReference type="Proteomes" id="UP000502298"/>
    </source>
</evidence>
<dbReference type="Proteomes" id="UP000502298">
    <property type="component" value="Chromosome"/>
</dbReference>
<dbReference type="AlphaFoldDB" id="A0A6H2EKN1"/>
<dbReference type="EMBL" id="CP050804">
    <property type="protein sequence ID" value="QJC21469.1"/>
    <property type="molecule type" value="Genomic_DNA"/>
</dbReference>
<dbReference type="SUPFAM" id="SSF55729">
    <property type="entry name" value="Acyl-CoA N-acyltransferases (Nat)"/>
    <property type="match status" value="1"/>
</dbReference>
<dbReference type="Gene3D" id="3.40.630.30">
    <property type="match status" value="1"/>
</dbReference>
<reference evidence="2 3" key="1">
    <citation type="submission" date="2020-03" db="EMBL/GenBank/DDBJ databases">
        <title>Complete genome of Arcanobacterium buesumensis sp. nov. strain 2701.</title>
        <authorList>
            <person name="Borowiak M."/>
            <person name="Alssahen M."/>
            <person name="Laemmler C."/>
            <person name="Malorny B."/>
            <person name="Hassan A."/>
            <person name="Prenger-Berninghoff E."/>
            <person name="Ploetz M."/>
            <person name="Abdulmawjood A."/>
        </authorList>
    </citation>
    <scope>NUCLEOTIDE SEQUENCE [LARGE SCALE GENOMIC DNA]</scope>
    <source>
        <strain evidence="2 3">2701</strain>
    </source>
</reference>
<protein>
    <recommendedName>
        <fullName evidence="1">N-acetyltransferase domain-containing protein</fullName>
    </recommendedName>
</protein>
<evidence type="ECO:0000259" key="1">
    <source>
        <dbReference type="PROSITE" id="PS51186"/>
    </source>
</evidence>
<feature type="domain" description="N-acetyltransferase" evidence="1">
    <location>
        <begin position="1"/>
        <end position="168"/>
    </location>
</feature>
<dbReference type="PROSITE" id="PS51186">
    <property type="entry name" value="GNAT"/>
    <property type="match status" value="1"/>
</dbReference>
<evidence type="ECO:0000313" key="2">
    <source>
        <dbReference type="EMBL" id="QJC21469.1"/>
    </source>
</evidence>
<dbReference type="RefSeq" id="WP_168917410.1">
    <property type="nucleotide sequence ID" value="NZ_CP050804.1"/>
</dbReference>
<dbReference type="GO" id="GO:0016747">
    <property type="term" value="F:acyltransferase activity, transferring groups other than amino-acyl groups"/>
    <property type="evidence" value="ECO:0007669"/>
    <property type="project" value="InterPro"/>
</dbReference>
<accession>A0A6H2EKN1</accession>
<dbReference type="KEGG" id="arca:HC352_02355"/>